<sequence length="316" mass="35670">MFLSFYSHEIHTVFLGALALLFIAISSVYTYIVVRMTPAPLNGYKFHFLYLNGCYQVALFLADLFGPYDVSIEEDGLVTLKFYGLIQYLPQTLVYVEVFLVCFSILSIMSAIFLSFLFRYCQVCHPKSRYSTAPAFQKAVDAFVCISYPVPLAFLFTFSLYLHSQDSPSEAAIHFAISDHLMVFIGIVASYVISVIILSLMFICKVLWTLHATTAQASERTREMQRMLTITLIVCAAIPVIFGVIPLFLAFYAVIRRFEGSTILFRFLFISFTAQGVLNSISAMLLVKPYRTALFSWLRIKKSPQTVVVSAGLHTP</sequence>
<keyword evidence="2" id="KW-1185">Reference proteome</keyword>
<dbReference type="WBParaSite" id="L893_g15711.t1">
    <property type="protein sequence ID" value="L893_g15711.t1"/>
    <property type="gene ID" value="L893_g15711"/>
</dbReference>
<feature type="transmembrane region" description="Helical" evidence="1">
    <location>
        <begin position="12"/>
        <end position="34"/>
    </location>
</feature>
<evidence type="ECO:0000313" key="2">
    <source>
        <dbReference type="Proteomes" id="UP000095287"/>
    </source>
</evidence>
<reference evidence="3" key="1">
    <citation type="submission" date="2016-11" db="UniProtKB">
        <authorList>
            <consortium name="WormBaseParasite"/>
        </authorList>
    </citation>
    <scope>IDENTIFICATION</scope>
</reference>
<dbReference type="InterPro" id="IPR053220">
    <property type="entry name" value="Nematode_rcpt-like_serp_H"/>
</dbReference>
<name>A0A1I7YF22_9BILA</name>
<evidence type="ECO:0000256" key="1">
    <source>
        <dbReference type="SAM" id="Phobius"/>
    </source>
</evidence>
<feature type="transmembrane region" description="Helical" evidence="1">
    <location>
        <begin position="181"/>
        <end position="208"/>
    </location>
</feature>
<feature type="transmembrane region" description="Helical" evidence="1">
    <location>
        <begin position="139"/>
        <end position="161"/>
    </location>
</feature>
<dbReference type="Proteomes" id="UP000095287">
    <property type="component" value="Unplaced"/>
</dbReference>
<dbReference type="InterPro" id="IPR019422">
    <property type="entry name" value="7TM_GPCR_serpentine_rcpt_Srh"/>
</dbReference>
<dbReference type="Pfam" id="PF10318">
    <property type="entry name" value="7TM_GPCR_Srh"/>
    <property type="match status" value="1"/>
</dbReference>
<feature type="transmembrane region" description="Helical" evidence="1">
    <location>
        <begin position="267"/>
        <end position="287"/>
    </location>
</feature>
<proteinExistence type="predicted"/>
<dbReference type="AlphaFoldDB" id="A0A1I7YF22"/>
<dbReference type="PANTHER" id="PTHR22941:SF26">
    <property type="entry name" value="SERPENTINE RECEPTOR, CLASS H"/>
    <property type="match status" value="1"/>
</dbReference>
<feature type="transmembrane region" description="Helical" evidence="1">
    <location>
        <begin position="98"/>
        <end position="118"/>
    </location>
</feature>
<organism evidence="2 3">
    <name type="scientific">Steinernema glaseri</name>
    <dbReference type="NCBI Taxonomy" id="37863"/>
    <lineage>
        <taxon>Eukaryota</taxon>
        <taxon>Metazoa</taxon>
        <taxon>Ecdysozoa</taxon>
        <taxon>Nematoda</taxon>
        <taxon>Chromadorea</taxon>
        <taxon>Rhabditida</taxon>
        <taxon>Tylenchina</taxon>
        <taxon>Panagrolaimomorpha</taxon>
        <taxon>Strongyloidoidea</taxon>
        <taxon>Steinernematidae</taxon>
        <taxon>Steinernema</taxon>
    </lineage>
</organism>
<feature type="transmembrane region" description="Helical" evidence="1">
    <location>
        <begin position="228"/>
        <end position="255"/>
    </location>
</feature>
<accession>A0A1I7YF22</accession>
<dbReference type="SUPFAM" id="SSF81321">
    <property type="entry name" value="Family A G protein-coupled receptor-like"/>
    <property type="match status" value="1"/>
</dbReference>
<evidence type="ECO:0000313" key="3">
    <source>
        <dbReference type="WBParaSite" id="L893_g15711.t1"/>
    </source>
</evidence>
<protein>
    <submittedName>
        <fullName evidence="3">G_PROTEIN_RECEP_F1_2 domain-containing protein</fullName>
    </submittedName>
</protein>
<keyword evidence="1" id="KW-0812">Transmembrane</keyword>
<dbReference type="PANTHER" id="PTHR22941">
    <property type="entry name" value="SERPENTINE RECEPTOR"/>
    <property type="match status" value="1"/>
</dbReference>
<feature type="transmembrane region" description="Helical" evidence="1">
    <location>
        <begin position="46"/>
        <end position="65"/>
    </location>
</feature>
<keyword evidence="1" id="KW-1133">Transmembrane helix</keyword>
<keyword evidence="1" id="KW-0472">Membrane</keyword>